<organism evidence="1">
    <name type="scientific">Manihot esculenta</name>
    <name type="common">Cassava</name>
    <name type="synonym">Jatropha manihot</name>
    <dbReference type="NCBI Taxonomy" id="3983"/>
    <lineage>
        <taxon>Eukaryota</taxon>
        <taxon>Viridiplantae</taxon>
        <taxon>Streptophyta</taxon>
        <taxon>Embryophyta</taxon>
        <taxon>Tracheophyta</taxon>
        <taxon>Spermatophyta</taxon>
        <taxon>Magnoliopsida</taxon>
        <taxon>eudicotyledons</taxon>
        <taxon>Gunneridae</taxon>
        <taxon>Pentapetalae</taxon>
        <taxon>rosids</taxon>
        <taxon>fabids</taxon>
        <taxon>Malpighiales</taxon>
        <taxon>Euphorbiaceae</taxon>
        <taxon>Crotonoideae</taxon>
        <taxon>Manihoteae</taxon>
        <taxon>Manihot</taxon>
    </lineage>
</organism>
<name>A0A2C9UXW5_MANES</name>
<reference evidence="1" key="1">
    <citation type="submission" date="2016-02" db="EMBL/GenBank/DDBJ databases">
        <title>WGS assembly of Manihot esculenta.</title>
        <authorList>
            <person name="Bredeson J.V."/>
            <person name="Prochnik S.E."/>
            <person name="Lyons J.B."/>
            <person name="Schmutz J."/>
            <person name="Grimwood J."/>
            <person name="Vrebalov J."/>
            <person name="Bart R.S."/>
            <person name="Amuge T."/>
            <person name="Ferguson M.E."/>
            <person name="Green R."/>
            <person name="Putnam N."/>
            <person name="Stites J."/>
            <person name="Rounsley S."/>
            <person name="Rokhsar D.S."/>
        </authorList>
    </citation>
    <scope>NUCLEOTIDE SEQUENCE [LARGE SCALE GENOMIC DNA]</scope>
    <source>
        <tissue evidence="1">Leaf</tissue>
    </source>
</reference>
<proteinExistence type="predicted"/>
<sequence>MISAPLESCCMRGTDVIFQNWHPLLKKMPHAWGNSREQCNCTIPSIRAPSAPFRIVLFPISKKVT</sequence>
<gene>
    <name evidence="1" type="ORF">MANES_12G149400</name>
</gene>
<accession>A0A2C9UXW5</accession>
<dbReference type="EMBL" id="CM004398">
    <property type="protein sequence ID" value="OAY36026.1"/>
    <property type="molecule type" value="Genomic_DNA"/>
</dbReference>
<protein>
    <submittedName>
        <fullName evidence="1">Uncharacterized protein</fullName>
    </submittedName>
</protein>
<dbReference type="AlphaFoldDB" id="A0A2C9UXW5"/>
<evidence type="ECO:0000313" key="1">
    <source>
        <dbReference type="EMBL" id="OAY36026.1"/>
    </source>
</evidence>